<accession>A0ABU4C412</accession>
<dbReference type="Gene3D" id="2.60.120.10">
    <property type="entry name" value="Jelly Rolls"/>
    <property type="match status" value="1"/>
</dbReference>
<dbReference type="InterPro" id="IPR011051">
    <property type="entry name" value="RmlC_Cupin_sf"/>
</dbReference>
<dbReference type="Proteomes" id="UP001185927">
    <property type="component" value="Unassembled WGS sequence"/>
</dbReference>
<dbReference type="EMBL" id="JAWLKB010000036">
    <property type="protein sequence ID" value="MDV6271240.1"/>
    <property type="molecule type" value="Genomic_DNA"/>
</dbReference>
<name>A0ABU4C412_RHOGO</name>
<dbReference type="RefSeq" id="WP_317545701.1">
    <property type="nucleotide sequence ID" value="NZ_JAWLKB010000036.1"/>
</dbReference>
<dbReference type="Pfam" id="PF05962">
    <property type="entry name" value="HutD"/>
    <property type="match status" value="1"/>
</dbReference>
<proteinExistence type="predicted"/>
<dbReference type="InterPro" id="IPR014710">
    <property type="entry name" value="RmlC-like_jellyroll"/>
</dbReference>
<dbReference type="InterPro" id="IPR010282">
    <property type="entry name" value="Uncharacterised_HutD/Ves"/>
</dbReference>
<sequence length="201" mass="21857">MSERVRLVRADDRRRVPWKNGAGFTGEVAVDEHLPPRWRVSVAELGFASSWFSSFEGKRRIFTVVGTHGATLDFGGRTSVVEPLHPFQFEGRSRPMCMPAGETQALNVIADVHGPAVSVIVHRSRHSPLRTDPLATTVLYVHSGRADVAGQSALPGTSIVVTGYAAEVYCDATLVVAEIRSETDKTRLSAVALEFDATVRS</sequence>
<evidence type="ECO:0000313" key="2">
    <source>
        <dbReference type="Proteomes" id="UP001185927"/>
    </source>
</evidence>
<comment type="caution">
    <text evidence="1">The sequence shown here is derived from an EMBL/GenBank/DDBJ whole genome shotgun (WGS) entry which is preliminary data.</text>
</comment>
<dbReference type="SUPFAM" id="SSF51182">
    <property type="entry name" value="RmlC-like cupins"/>
    <property type="match status" value="1"/>
</dbReference>
<evidence type="ECO:0000313" key="1">
    <source>
        <dbReference type="EMBL" id="MDV6271240.1"/>
    </source>
</evidence>
<reference evidence="1 2" key="1">
    <citation type="submission" date="2023-10" db="EMBL/GenBank/DDBJ databases">
        <title>Development of a sustainable strategy for remediation of hydrocarbon-contaminated territories based on the waste exchange concept.</title>
        <authorList>
            <person name="Krivoruchko A."/>
        </authorList>
    </citation>
    <scope>NUCLEOTIDE SEQUENCE [LARGE SCALE GENOMIC DNA]</scope>
    <source>
        <strain evidence="1 2">IEGM 1203</strain>
    </source>
</reference>
<gene>
    <name evidence="1" type="ORF">R3Q16_31985</name>
</gene>
<keyword evidence="2" id="KW-1185">Reference proteome</keyword>
<protein>
    <submittedName>
        <fullName evidence="1">HutD family protein</fullName>
    </submittedName>
</protein>
<organism evidence="1 2">
    <name type="scientific">Rhodococcus globerulus</name>
    <dbReference type="NCBI Taxonomy" id="33008"/>
    <lineage>
        <taxon>Bacteria</taxon>
        <taxon>Bacillati</taxon>
        <taxon>Actinomycetota</taxon>
        <taxon>Actinomycetes</taxon>
        <taxon>Mycobacteriales</taxon>
        <taxon>Nocardiaceae</taxon>
        <taxon>Rhodococcus</taxon>
    </lineage>
</organism>